<dbReference type="GeneID" id="120277178"/>
<reference evidence="3" key="1">
    <citation type="submission" date="2025-08" db="UniProtKB">
        <authorList>
            <consortium name="RefSeq"/>
        </authorList>
    </citation>
    <scope>IDENTIFICATION</scope>
</reference>
<proteinExistence type="predicted"/>
<dbReference type="Proteomes" id="UP001515500">
    <property type="component" value="Chromosome 15"/>
</dbReference>
<evidence type="ECO:0000313" key="3">
    <source>
        <dbReference type="RefSeq" id="XP_039139864.1"/>
    </source>
</evidence>
<dbReference type="RefSeq" id="XP_039139864.1">
    <property type="nucleotide sequence ID" value="XM_039283930.1"/>
</dbReference>
<sequence length="199" mass="22066">MAGALHRVLPRFVTPCRIVTSVGDAVTNSVITETKAIDGRRRRQCDVFINHRGVDTKRTVAGLVYDRLAQLNLCPFLDNRSMEPGDKLCDNISSAISDCHVGIAIFSPRYCESFFCLNELAMLVEAKKKLIPIFFDIKPSSLHVTDHPNLSTQAIQRFNNALLEAKNTVGLTFDSQSGNWSELVTRTADIVVKSISNGR</sequence>
<dbReference type="GO" id="GO:0007165">
    <property type="term" value="P:signal transduction"/>
    <property type="evidence" value="ECO:0007669"/>
    <property type="project" value="InterPro"/>
</dbReference>
<evidence type="ECO:0000313" key="2">
    <source>
        <dbReference type="Proteomes" id="UP001515500"/>
    </source>
</evidence>
<dbReference type="InterPro" id="IPR000157">
    <property type="entry name" value="TIR_dom"/>
</dbReference>
<accession>A0AB40CIX2</accession>
<name>A0AB40CIX2_DIOCR</name>
<dbReference type="InterPro" id="IPR035897">
    <property type="entry name" value="Toll_tir_struct_dom_sf"/>
</dbReference>
<dbReference type="SMART" id="SM00255">
    <property type="entry name" value="TIR"/>
    <property type="match status" value="1"/>
</dbReference>
<dbReference type="AlphaFoldDB" id="A0AB40CIX2"/>
<feature type="domain" description="TIR" evidence="1">
    <location>
        <begin position="43"/>
        <end position="166"/>
    </location>
</feature>
<keyword evidence="2" id="KW-1185">Reference proteome</keyword>
<protein>
    <submittedName>
        <fullName evidence="3">TIR-only protein-like</fullName>
    </submittedName>
</protein>
<dbReference type="PANTHER" id="PTHR31008">
    <property type="entry name" value="COP1-INTERACTING PROTEIN-RELATED"/>
    <property type="match status" value="1"/>
</dbReference>
<dbReference type="SUPFAM" id="SSF52200">
    <property type="entry name" value="Toll/Interleukin receptor TIR domain"/>
    <property type="match status" value="1"/>
</dbReference>
<dbReference type="PANTHER" id="PTHR31008:SF16">
    <property type="entry name" value="TOLL-INTERLEUKIN-RESISTANCE (TIR) DOMAIN FAMILY PROTEIN"/>
    <property type="match status" value="1"/>
</dbReference>
<evidence type="ECO:0000259" key="1">
    <source>
        <dbReference type="PROSITE" id="PS50104"/>
    </source>
</evidence>
<dbReference type="Pfam" id="PF01582">
    <property type="entry name" value="TIR"/>
    <property type="match status" value="1"/>
</dbReference>
<organism evidence="2 3">
    <name type="scientific">Dioscorea cayennensis subsp. rotundata</name>
    <name type="common">White Guinea yam</name>
    <name type="synonym">Dioscorea rotundata</name>
    <dbReference type="NCBI Taxonomy" id="55577"/>
    <lineage>
        <taxon>Eukaryota</taxon>
        <taxon>Viridiplantae</taxon>
        <taxon>Streptophyta</taxon>
        <taxon>Embryophyta</taxon>
        <taxon>Tracheophyta</taxon>
        <taxon>Spermatophyta</taxon>
        <taxon>Magnoliopsida</taxon>
        <taxon>Liliopsida</taxon>
        <taxon>Dioscoreales</taxon>
        <taxon>Dioscoreaceae</taxon>
        <taxon>Dioscorea</taxon>
    </lineage>
</organism>
<dbReference type="PROSITE" id="PS50104">
    <property type="entry name" value="TIR"/>
    <property type="match status" value="1"/>
</dbReference>
<gene>
    <name evidence="3" type="primary">LOC120277178</name>
</gene>
<dbReference type="Gene3D" id="3.40.50.10140">
    <property type="entry name" value="Toll/interleukin-1 receptor homology (TIR) domain"/>
    <property type="match status" value="1"/>
</dbReference>